<keyword evidence="3" id="KW-1185">Reference proteome</keyword>
<evidence type="ECO:0000313" key="3">
    <source>
        <dbReference type="Proteomes" id="UP000646827"/>
    </source>
</evidence>
<gene>
    <name evidence="2" type="ORF">INT45_001363</name>
</gene>
<dbReference type="OrthoDB" id="2624269at2759"/>
<reference evidence="2 3" key="1">
    <citation type="submission" date="2020-12" db="EMBL/GenBank/DDBJ databases">
        <title>Metabolic potential, ecology and presence of endohyphal bacteria is reflected in genomic diversity of Mucoromycotina.</title>
        <authorList>
            <person name="Muszewska A."/>
            <person name="Okrasinska A."/>
            <person name="Steczkiewicz K."/>
            <person name="Drgas O."/>
            <person name="Orlowska M."/>
            <person name="Perlinska-Lenart U."/>
            <person name="Aleksandrzak-Piekarczyk T."/>
            <person name="Szatraj K."/>
            <person name="Zielenkiewicz U."/>
            <person name="Pilsyk S."/>
            <person name="Malc E."/>
            <person name="Mieczkowski P."/>
            <person name="Kruszewska J.S."/>
            <person name="Biernat P."/>
            <person name="Pawlowska J."/>
        </authorList>
    </citation>
    <scope>NUCLEOTIDE SEQUENCE [LARGE SCALE GENOMIC DNA]</scope>
    <source>
        <strain evidence="2 3">CBS 142.35</strain>
    </source>
</reference>
<feature type="region of interest" description="Disordered" evidence="1">
    <location>
        <begin position="341"/>
        <end position="389"/>
    </location>
</feature>
<dbReference type="EMBL" id="JAEPRB010000456">
    <property type="protein sequence ID" value="KAG2216101.1"/>
    <property type="molecule type" value="Genomic_DNA"/>
</dbReference>
<feature type="region of interest" description="Disordered" evidence="1">
    <location>
        <begin position="242"/>
        <end position="298"/>
    </location>
</feature>
<proteinExistence type="predicted"/>
<evidence type="ECO:0000256" key="1">
    <source>
        <dbReference type="SAM" id="MobiDB-lite"/>
    </source>
</evidence>
<accession>A0A8H7RS10</accession>
<dbReference type="Proteomes" id="UP000646827">
    <property type="component" value="Unassembled WGS sequence"/>
</dbReference>
<feature type="compositionally biased region" description="Basic and acidic residues" evidence="1">
    <location>
        <begin position="354"/>
        <end position="380"/>
    </location>
</feature>
<organism evidence="2 3">
    <name type="scientific">Circinella minor</name>
    <dbReference type="NCBI Taxonomy" id="1195481"/>
    <lineage>
        <taxon>Eukaryota</taxon>
        <taxon>Fungi</taxon>
        <taxon>Fungi incertae sedis</taxon>
        <taxon>Mucoromycota</taxon>
        <taxon>Mucoromycotina</taxon>
        <taxon>Mucoromycetes</taxon>
        <taxon>Mucorales</taxon>
        <taxon>Lichtheimiaceae</taxon>
        <taxon>Circinella</taxon>
    </lineage>
</organism>
<feature type="compositionally biased region" description="Low complexity" evidence="1">
    <location>
        <begin position="288"/>
        <end position="297"/>
    </location>
</feature>
<name>A0A8H7RS10_9FUNG</name>
<evidence type="ECO:0008006" key="4">
    <source>
        <dbReference type="Google" id="ProtNLM"/>
    </source>
</evidence>
<sequence>MTCIPFCCPDISSRVDFSANPMVTDVTFGCFQDGFYLYTTTMFFQELGKTFGMYDFANTNGTSNFSGMVVDFSAAQRAGFIAAFEESFPFARVPARSLLKGCYFHYQQSVEQISKNGAVVDHEWRDEFIDYTHLLYTAMTMTVFQNTANMILKEFPGVKNWINWWTQPMNAAMIFRSHKVLQPELQDYHIRTSNGTESFHRDLYQIIQTKQSILDTLPYIFSYLKNDAANFERVDKGFQINYNTTPRKTSRRKRKTVNDGTNSKNNSKNNNNNSNGNNIDHDNHDNNDNSSNSNSKSMDITATIGHENNNKSKMKTDSDNDMDNEQLLKEAVQNKNKRILHENQNQDSDDGQEDVARNKVKEAAKAKSRARLEKGKHQRDSFSSSSNIEGQVVVQDPETEKLFREISLLPRCPDDLLRRLNFPSEASVISGLYSPASNGNCGWRAAAYNLYGDESAWKKIKEGMEVKLLQEIDYFKTIFDSQEVYELMEILKLRGDWNISSDDYFRFDSCSQLLAEVCNIPVIVYSDTGFQDCTYLPFLSDPRGFNESDNLPDPCILYLKGNHILNVQFIHNNNYKA</sequence>
<comment type="caution">
    <text evidence="2">The sequence shown here is derived from an EMBL/GenBank/DDBJ whole genome shotgun (WGS) entry which is preliminary data.</text>
</comment>
<dbReference type="CDD" id="cd22744">
    <property type="entry name" value="OTU"/>
    <property type="match status" value="1"/>
</dbReference>
<dbReference type="AlphaFoldDB" id="A0A8H7RS10"/>
<protein>
    <recommendedName>
        <fullName evidence="4">OTU domain-containing protein</fullName>
    </recommendedName>
</protein>
<feature type="compositionally biased region" description="Low complexity" evidence="1">
    <location>
        <begin position="258"/>
        <end position="278"/>
    </location>
</feature>
<evidence type="ECO:0000313" key="2">
    <source>
        <dbReference type="EMBL" id="KAG2216101.1"/>
    </source>
</evidence>